<evidence type="ECO:0000256" key="6">
    <source>
        <dbReference type="SAM" id="Phobius"/>
    </source>
</evidence>
<feature type="transmembrane region" description="Helical" evidence="6">
    <location>
        <begin position="241"/>
        <end position="261"/>
    </location>
</feature>
<feature type="transmembrane region" description="Helical" evidence="6">
    <location>
        <begin position="549"/>
        <end position="567"/>
    </location>
</feature>
<feature type="transmembrane region" description="Helical" evidence="6">
    <location>
        <begin position="169"/>
        <end position="190"/>
    </location>
</feature>
<evidence type="ECO:0000256" key="5">
    <source>
        <dbReference type="ARBA" id="ARBA00023136"/>
    </source>
</evidence>
<dbReference type="Pfam" id="PF05653">
    <property type="entry name" value="Mg_trans_NIPA"/>
    <property type="match status" value="2"/>
</dbReference>
<evidence type="ECO:0000256" key="4">
    <source>
        <dbReference type="ARBA" id="ARBA00022989"/>
    </source>
</evidence>
<evidence type="ECO:0000256" key="3">
    <source>
        <dbReference type="ARBA" id="ARBA00022692"/>
    </source>
</evidence>
<feature type="transmembrane region" description="Helical" evidence="6">
    <location>
        <begin position="522"/>
        <end position="543"/>
    </location>
</feature>
<evidence type="ECO:0000313" key="7">
    <source>
        <dbReference type="EMBL" id="KAJ8282503.1"/>
    </source>
</evidence>
<comment type="similarity">
    <text evidence="2">Belongs to the NIPA family.</text>
</comment>
<comment type="caution">
    <text evidence="7">The sequence shown here is derived from an EMBL/GenBank/DDBJ whole genome shotgun (WGS) entry which is preliminary data.</text>
</comment>
<dbReference type="OrthoDB" id="6428174at2759"/>
<evidence type="ECO:0000256" key="2">
    <source>
        <dbReference type="ARBA" id="ARBA00007230"/>
    </source>
</evidence>
<feature type="transmembrane region" description="Helical" evidence="6">
    <location>
        <begin position="74"/>
        <end position="95"/>
    </location>
</feature>
<dbReference type="InterPro" id="IPR008521">
    <property type="entry name" value="Mg_trans_NIPA"/>
</dbReference>
<dbReference type="SUPFAM" id="SSF103481">
    <property type="entry name" value="Multidrug resistance efflux transporter EmrE"/>
    <property type="match status" value="2"/>
</dbReference>
<feature type="transmembrane region" description="Helical" evidence="6">
    <location>
        <begin position="49"/>
        <end position="68"/>
    </location>
</feature>
<dbReference type="Proteomes" id="UP001152803">
    <property type="component" value="Unassembled WGS sequence"/>
</dbReference>
<sequence>MRSESVETVAAGVAIAVVSSFINGSTFVLQKKGILRARKRGDSYLLDGVWWSGTFSMIFGQIGNFLAYNTAPAVVVTPLGALGVLFGALLASHILQEHLNILGKLGCLLCCTGSVMLVIHAPKSENVTTTAELLERLEDPVLLAYVSVVVLLLTVLIVWLAPVHGSSNIMVYVGICSLLGSFTVPSSKGLGVAAPDAFAGGPDSEGARRLFLGLLGTLAVSIVIQFVFINKALESFGSNMFEAIYYVTFTSAVILASAVVFREWTEVGVADCLGMLCGLVTVSVGVFLLRFSQETSITWKQPVDWEARACRGQLRWRGRRVSKSRRCPPLINLPHESQRYSCWPGLPSGRQLACVGGVIDVTDRNRTSSVTMGQDRGKYDFYIGLGLAISSSAFIGGSFILKKKGLLRLARKGSMRAGQGGHAYLKEWLWWAGLLSMGAGEGANFAAYAFAPATLVTPLGALSVLVSSVLSSHFLSERLNLHGKLGCLLSILGSTTMVIHAPKEEEINSLEEMAKKLVDPGFVLFATFVVIVALILIFVVGPRHGQTNILVYITICSVIGALSVSCVKGLGIAIKEVIAGKPTIQNPLSWLLLLSLVACVSTQINYLNKALDIFNTSLVTPIYYVFFTTSVLTCSAILFKEWEHMGADDIIGTLAGFVTIIVGIFLLHAFKDVSINLASLAVSMRKEERGPPVANGLATHASYQLLDSVSAGDMEAGPPFESVSRRNGATAAL</sequence>
<dbReference type="PANTHER" id="PTHR12570:SF1">
    <property type="entry name" value="MAGNESIUM TRANSPORTER NIPA2"/>
    <property type="match status" value="1"/>
</dbReference>
<proteinExistence type="inferred from homology"/>
<evidence type="ECO:0000256" key="1">
    <source>
        <dbReference type="ARBA" id="ARBA00004141"/>
    </source>
</evidence>
<protein>
    <recommendedName>
        <fullName evidence="9">Magnesium transporter NIPA2</fullName>
    </recommendedName>
</protein>
<feature type="transmembrane region" description="Helical" evidence="6">
    <location>
        <begin position="142"/>
        <end position="162"/>
    </location>
</feature>
<feature type="transmembrane region" description="Helical" evidence="6">
    <location>
        <begin position="651"/>
        <end position="670"/>
    </location>
</feature>
<feature type="transmembrane region" description="Helical" evidence="6">
    <location>
        <begin position="210"/>
        <end position="229"/>
    </location>
</feature>
<reference evidence="7" key="1">
    <citation type="journal article" date="2023" name="Science">
        <title>Genome structures resolve the early diversification of teleost fishes.</title>
        <authorList>
            <person name="Parey E."/>
            <person name="Louis A."/>
            <person name="Montfort J."/>
            <person name="Bouchez O."/>
            <person name="Roques C."/>
            <person name="Iampietro C."/>
            <person name="Lluch J."/>
            <person name="Castinel A."/>
            <person name="Donnadieu C."/>
            <person name="Desvignes T."/>
            <person name="Floi Bucao C."/>
            <person name="Jouanno E."/>
            <person name="Wen M."/>
            <person name="Mejri S."/>
            <person name="Dirks R."/>
            <person name="Jansen H."/>
            <person name="Henkel C."/>
            <person name="Chen W.J."/>
            <person name="Zahm M."/>
            <person name="Cabau C."/>
            <person name="Klopp C."/>
            <person name="Thompson A.W."/>
            <person name="Robinson-Rechavi M."/>
            <person name="Braasch I."/>
            <person name="Lecointre G."/>
            <person name="Bobe J."/>
            <person name="Postlethwait J.H."/>
            <person name="Berthelot C."/>
            <person name="Roest Crollius H."/>
            <person name="Guiguen Y."/>
        </authorList>
    </citation>
    <scope>NUCLEOTIDE SEQUENCE</scope>
    <source>
        <strain evidence="7">Concon-B</strain>
    </source>
</reference>
<dbReference type="EMBL" id="JAFJMO010000003">
    <property type="protein sequence ID" value="KAJ8282503.1"/>
    <property type="molecule type" value="Genomic_DNA"/>
</dbReference>
<feature type="transmembrane region" description="Helical" evidence="6">
    <location>
        <begin position="273"/>
        <end position="291"/>
    </location>
</feature>
<feature type="transmembrane region" description="Helical" evidence="6">
    <location>
        <begin position="618"/>
        <end position="639"/>
    </location>
</feature>
<feature type="transmembrane region" description="Helical" evidence="6">
    <location>
        <begin position="588"/>
        <end position="606"/>
    </location>
</feature>
<comment type="subcellular location">
    <subcellularLocation>
        <location evidence="1">Membrane</location>
        <topology evidence="1">Multi-pass membrane protein</topology>
    </subcellularLocation>
</comment>
<dbReference type="AlphaFoldDB" id="A0A9Q1DVI5"/>
<evidence type="ECO:0000313" key="8">
    <source>
        <dbReference type="Proteomes" id="UP001152803"/>
    </source>
</evidence>
<organism evidence="7 8">
    <name type="scientific">Conger conger</name>
    <name type="common">Conger eel</name>
    <name type="synonym">Muraena conger</name>
    <dbReference type="NCBI Taxonomy" id="82655"/>
    <lineage>
        <taxon>Eukaryota</taxon>
        <taxon>Metazoa</taxon>
        <taxon>Chordata</taxon>
        <taxon>Craniata</taxon>
        <taxon>Vertebrata</taxon>
        <taxon>Euteleostomi</taxon>
        <taxon>Actinopterygii</taxon>
        <taxon>Neopterygii</taxon>
        <taxon>Teleostei</taxon>
        <taxon>Anguilliformes</taxon>
        <taxon>Congridae</taxon>
        <taxon>Conger</taxon>
    </lineage>
</organism>
<gene>
    <name evidence="7" type="ORF">COCON_G00050220</name>
</gene>
<feature type="transmembrane region" description="Helical" evidence="6">
    <location>
        <begin position="6"/>
        <end position="29"/>
    </location>
</feature>
<keyword evidence="8" id="KW-1185">Reference proteome</keyword>
<dbReference type="InterPro" id="IPR037185">
    <property type="entry name" value="EmrE-like"/>
</dbReference>
<dbReference type="GO" id="GO:0016020">
    <property type="term" value="C:membrane"/>
    <property type="evidence" value="ECO:0007669"/>
    <property type="project" value="UniProtKB-SubCell"/>
</dbReference>
<dbReference type="PANTHER" id="PTHR12570">
    <property type="match status" value="1"/>
</dbReference>
<name>A0A9Q1DVI5_CONCO</name>
<feature type="transmembrane region" description="Helical" evidence="6">
    <location>
        <begin position="381"/>
        <end position="401"/>
    </location>
</feature>
<keyword evidence="3 6" id="KW-0812">Transmembrane</keyword>
<keyword evidence="5 6" id="KW-0472">Membrane</keyword>
<evidence type="ECO:0008006" key="9">
    <source>
        <dbReference type="Google" id="ProtNLM"/>
    </source>
</evidence>
<feature type="transmembrane region" description="Helical" evidence="6">
    <location>
        <begin position="102"/>
        <end position="122"/>
    </location>
</feature>
<accession>A0A9Q1DVI5</accession>
<dbReference type="GO" id="GO:0015095">
    <property type="term" value="F:magnesium ion transmembrane transporter activity"/>
    <property type="evidence" value="ECO:0007669"/>
    <property type="project" value="InterPro"/>
</dbReference>
<keyword evidence="4 6" id="KW-1133">Transmembrane helix</keyword>
<feature type="transmembrane region" description="Helical" evidence="6">
    <location>
        <begin position="455"/>
        <end position="475"/>
    </location>
</feature>